<protein>
    <submittedName>
        <fullName evidence="1">Uncharacterized protein</fullName>
    </submittedName>
</protein>
<accession>A0A4C1SCP2</accession>
<gene>
    <name evidence="1" type="ORF">EVAR_74247_1</name>
</gene>
<dbReference type="EMBL" id="BGZK01000004">
    <property type="protein sequence ID" value="GBO99861.1"/>
    <property type="molecule type" value="Genomic_DNA"/>
</dbReference>
<comment type="caution">
    <text evidence="1">The sequence shown here is derived from an EMBL/GenBank/DDBJ whole genome shotgun (WGS) entry which is preliminary data.</text>
</comment>
<name>A0A4C1SCP2_EUMVA</name>
<reference evidence="1 2" key="1">
    <citation type="journal article" date="2019" name="Commun. Biol.">
        <title>The bagworm genome reveals a unique fibroin gene that provides high tensile strength.</title>
        <authorList>
            <person name="Kono N."/>
            <person name="Nakamura H."/>
            <person name="Ohtoshi R."/>
            <person name="Tomita M."/>
            <person name="Numata K."/>
            <person name="Arakawa K."/>
        </authorList>
    </citation>
    <scope>NUCLEOTIDE SEQUENCE [LARGE SCALE GENOMIC DNA]</scope>
</reference>
<evidence type="ECO:0000313" key="2">
    <source>
        <dbReference type="Proteomes" id="UP000299102"/>
    </source>
</evidence>
<dbReference type="Proteomes" id="UP000299102">
    <property type="component" value="Unassembled WGS sequence"/>
</dbReference>
<proteinExistence type="predicted"/>
<evidence type="ECO:0000313" key="1">
    <source>
        <dbReference type="EMBL" id="GBO99861.1"/>
    </source>
</evidence>
<keyword evidence="2" id="KW-1185">Reference proteome</keyword>
<dbReference type="AlphaFoldDB" id="A0A4C1SCP2"/>
<organism evidence="1 2">
    <name type="scientific">Eumeta variegata</name>
    <name type="common">Bagworm moth</name>
    <name type="synonym">Eumeta japonica</name>
    <dbReference type="NCBI Taxonomy" id="151549"/>
    <lineage>
        <taxon>Eukaryota</taxon>
        <taxon>Metazoa</taxon>
        <taxon>Ecdysozoa</taxon>
        <taxon>Arthropoda</taxon>
        <taxon>Hexapoda</taxon>
        <taxon>Insecta</taxon>
        <taxon>Pterygota</taxon>
        <taxon>Neoptera</taxon>
        <taxon>Endopterygota</taxon>
        <taxon>Lepidoptera</taxon>
        <taxon>Glossata</taxon>
        <taxon>Ditrysia</taxon>
        <taxon>Tineoidea</taxon>
        <taxon>Psychidae</taxon>
        <taxon>Oiketicinae</taxon>
        <taxon>Eumeta</taxon>
    </lineage>
</organism>
<sequence>MIASATKAVHGPSTRNRLDSRLKPLDVKIKSLWEDVPSQCAVTKLIELPTEQPNFVRRLSSFLCHFGAIYRRNVTVKPAGTLHCIQRHNRLEIVRDGAI</sequence>